<feature type="chain" id="PRO_5047481684" description="Tryptophan synthase alpha chain" evidence="4">
    <location>
        <begin position="27"/>
        <end position="359"/>
    </location>
</feature>
<protein>
    <recommendedName>
        <fullName evidence="7">Tryptophan synthase alpha chain</fullName>
    </recommendedName>
</protein>
<accession>A0ABR0B8S9</accession>
<evidence type="ECO:0000313" key="6">
    <source>
        <dbReference type="Proteomes" id="UP001234178"/>
    </source>
</evidence>
<reference evidence="5 6" key="1">
    <citation type="journal article" date="2023" name="Nucleic Acids Res.">
        <title>The hologenome of Daphnia magna reveals possible DNA methylation and microbiome-mediated evolution of the host genome.</title>
        <authorList>
            <person name="Chaturvedi A."/>
            <person name="Li X."/>
            <person name="Dhandapani V."/>
            <person name="Marshall H."/>
            <person name="Kissane S."/>
            <person name="Cuenca-Cambronero M."/>
            <person name="Asole G."/>
            <person name="Calvet F."/>
            <person name="Ruiz-Romero M."/>
            <person name="Marangio P."/>
            <person name="Guigo R."/>
            <person name="Rago D."/>
            <person name="Mirbahai L."/>
            <person name="Eastwood N."/>
            <person name="Colbourne J.K."/>
            <person name="Zhou J."/>
            <person name="Mallon E."/>
            <person name="Orsini L."/>
        </authorList>
    </citation>
    <scope>NUCLEOTIDE SEQUENCE [LARGE SCALE GENOMIC DNA]</scope>
    <source>
        <strain evidence="5">LRV0_1</strain>
    </source>
</reference>
<feature type="signal peptide" evidence="4">
    <location>
        <begin position="1"/>
        <end position="26"/>
    </location>
</feature>
<keyword evidence="2 4" id="KW-0732">Signal</keyword>
<sequence>MTLTWKVSQFSIAFAVALSAAGACYSATEPATSVADGATPVGDDGALRDAPCSPTLDSLVQDIFAPSCATSGATTQPARRRRTCVPCSAAPRRSAEGRPWSARGSGRVVVAAKPSCGDPMPLGGVPLSAAEVACIREWVAGLPVADADASADSSTPTDSGAVDSGPSCAAPAKLCGATCVDTQTDPANCGACGKTCPVACSGGACVAQCPNGTKSCSGACVNTQTDSANCGACGVVCAAGKTCNAGACSCGPSVSFAGTLQPILTANCATNGCHAGNRPASSLDLGVGKAYASLVGVGSSTCGGRTRVLPGNVAGSYLINKLTGVDLCAGTQMPKAGASLPAAQLDAFKTWVCNGATNN</sequence>
<evidence type="ECO:0000313" key="5">
    <source>
        <dbReference type="EMBL" id="KAK4044984.1"/>
    </source>
</evidence>
<evidence type="ECO:0000256" key="4">
    <source>
        <dbReference type="SAM" id="SignalP"/>
    </source>
</evidence>
<dbReference type="EMBL" id="JAOYFB010000041">
    <property type="protein sequence ID" value="KAK4044984.1"/>
    <property type="molecule type" value="Genomic_DNA"/>
</dbReference>
<dbReference type="Proteomes" id="UP001234178">
    <property type="component" value="Unassembled WGS sequence"/>
</dbReference>
<gene>
    <name evidence="5" type="ORF">OUZ56_032390</name>
</gene>
<evidence type="ECO:0000256" key="3">
    <source>
        <dbReference type="SAM" id="MobiDB-lite"/>
    </source>
</evidence>
<proteinExistence type="inferred from homology"/>
<evidence type="ECO:0000256" key="2">
    <source>
        <dbReference type="ARBA" id="ARBA00022729"/>
    </source>
</evidence>
<dbReference type="Pfam" id="PF04885">
    <property type="entry name" value="Stig1"/>
    <property type="match status" value="1"/>
</dbReference>
<feature type="region of interest" description="Disordered" evidence="3">
    <location>
        <begin position="80"/>
        <end position="101"/>
    </location>
</feature>
<dbReference type="PROSITE" id="PS51257">
    <property type="entry name" value="PROKAR_LIPOPROTEIN"/>
    <property type="match status" value="1"/>
</dbReference>
<keyword evidence="6" id="KW-1185">Reference proteome</keyword>
<comment type="caution">
    <text evidence="5">The sequence shown here is derived from an EMBL/GenBank/DDBJ whole genome shotgun (WGS) entry which is preliminary data.</text>
</comment>
<evidence type="ECO:0008006" key="7">
    <source>
        <dbReference type="Google" id="ProtNLM"/>
    </source>
</evidence>
<dbReference type="InterPro" id="IPR006969">
    <property type="entry name" value="Stig-like"/>
</dbReference>
<organism evidence="5 6">
    <name type="scientific">Daphnia magna</name>
    <dbReference type="NCBI Taxonomy" id="35525"/>
    <lineage>
        <taxon>Eukaryota</taxon>
        <taxon>Metazoa</taxon>
        <taxon>Ecdysozoa</taxon>
        <taxon>Arthropoda</taxon>
        <taxon>Crustacea</taxon>
        <taxon>Branchiopoda</taxon>
        <taxon>Diplostraca</taxon>
        <taxon>Cladocera</taxon>
        <taxon>Anomopoda</taxon>
        <taxon>Daphniidae</taxon>
        <taxon>Daphnia</taxon>
    </lineage>
</organism>
<evidence type="ECO:0000256" key="1">
    <source>
        <dbReference type="ARBA" id="ARBA00006010"/>
    </source>
</evidence>
<comment type="similarity">
    <text evidence="1">Belongs to the STIG1 family.</text>
</comment>
<name>A0ABR0B8S9_9CRUS</name>